<protein>
    <submittedName>
        <fullName evidence="4">Uncharacterized protein</fullName>
    </submittedName>
</protein>
<keyword evidence="3" id="KW-1015">Disulfide bond</keyword>
<comment type="caution">
    <text evidence="4">The sequence shown here is derived from an EMBL/GenBank/DDBJ whole genome shotgun (WGS) entry which is preliminary data.</text>
</comment>
<dbReference type="CDD" id="cd07061">
    <property type="entry name" value="HP_HAP_like"/>
    <property type="match status" value="1"/>
</dbReference>
<feature type="disulfide bond" evidence="3">
    <location>
        <begin position="284"/>
        <end position="297"/>
    </location>
</feature>
<dbReference type="GO" id="GO:0003993">
    <property type="term" value="F:acid phosphatase activity"/>
    <property type="evidence" value="ECO:0007669"/>
    <property type="project" value="TreeGrafter"/>
</dbReference>
<dbReference type="InterPro" id="IPR016274">
    <property type="entry name" value="Histidine_acid_Pase_euk"/>
</dbReference>
<dbReference type="Gene3D" id="3.40.50.1240">
    <property type="entry name" value="Phosphoglycerate mutase-like"/>
    <property type="match status" value="1"/>
</dbReference>
<evidence type="ECO:0000256" key="1">
    <source>
        <dbReference type="ARBA" id="ARBA00022801"/>
    </source>
</evidence>
<dbReference type="EMBL" id="JASUXU010000079">
    <property type="protein sequence ID" value="KAK0309694.1"/>
    <property type="molecule type" value="Genomic_DNA"/>
</dbReference>
<dbReference type="AlphaFoldDB" id="A0AAN6F8L7"/>
<evidence type="ECO:0000313" key="4">
    <source>
        <dbReference type="EMBL" id="KAK0309694.1"/>
    </source>
</evidence>
<name>A0AAN6F8L7_9PEZI</name>
<dbReference type="InterPro" id="IPR000560">
    <property type="entry name" value="His_Pase_clade-2"/>
</dbReference>
<dbReference type="Pfam" id="PF00328">
    <property type="entry name" value="His_Phos_2"/>
    <property type="match status" value="1"/>
</dbReference>
<keyword evidence="1" id="KW-0378">Hydrolase</keyword>
<dbReference type="GO" id="GO:0009277">
    <property type="term" value="C:fungal-type cell wall"/>
    <property type="evidence" value="ECO:0007669"/>
    <property type="project" value="TreeGrafter"/>
</dbReference>
<evidence type="ECO:0000256" key="2">
    <source>
        <dbReference type="ARBA" id="ARBA00023180"/>
    </source>
</evidence>
<feature type="disulfide bond" evidence="3">
    <location>
        <begin position="475"/>
        <end position="483"/>
    </location>
</feature>
<accession>A0AAN6F8L7</accession>
<dbReference type="InterPro" id="IPR029033">
    <property type="entry name" value="His_PPase_superfam"/>
</dbReference>
<organism evidence="4 5">
    <name type="scientific">Friedmanniomyces endolithicus</name>
    <dbReference type="NCBI Taxonomy" id="329885"/>
    <lineage>
        <taxon>Eukaryota</taxon>
        <taxon>Fungi</taxon>
        <taxon>Dikarya</taxon>
        <taxon>Ascomycota</taxon>
        <taxon>Pezizomycotina</taxon>
        <taxon>Dothideomycetes</taxon>
        <taxon>Dothideomycetidae</taxon>
        <taxon>Mycosphaerellales</taxon>
        <taxon>Teratosphaeriaceae</taxon>
        <taxon>Friedmanniomyces</taxon>
    </lineage>
</organism>
<dbReference type="SUPFAM" id="SSF53254">
    <property type="entry name" value="Phosphoglycerate mutase-like"/>
    <property type="match status" value="1"/>
</dbReference>
<keyword evidence="2" id="KW-0325">Glycoprotein</keyword>
<dbReference type="PANTHER" id="PTHR20963">
    <property type="entry name" value="MULTIPLE INOSITOL POLYPHOSPHATE PHOSPHATASE-RELATED"/>
    <property type="match status" value="1"/>
</dbReference>
<dbReference type="PIRSF" id="PIRSF000894">
    <property type="entry name" value="Acid_phosphatase"/>
    <property type="match status" value="1"/>
</dbReference>
<dbReference type="Proteomes" id="UP001168146">
    <property type="component" value="Unassembled WGS sequence"/>
</dbReference>
<reference evidence="4" key="1">
    <citation type="submission" date="2021-12" db="EMBL/GenBank/DDBJ databases">
        <title>Black yeast isolated from Biological Soil Crust.</title>
        <authorList>
            <person name="Kurbessoian T."/>
        </authorList>
    </citation>
    <scope>NUCLEOTIDE SEQUENCE</scope>
    <source>
        <strain evidence="4">CCFEE 5208</strain>
    </source>
</reference>
<gene>
    <name evidence="4" type="ORF">LTR82_015046</name>
</gene>
<dbReference type="PANTHER" id="PTHR20963:SF18">
    <property type="entry name" value="ACID PHOSPHATASE PHO11-RELATED"/>
    <property type="match status" value="1"/>
</dbReference>
<evidence type="ECO:0000313" key="5">
    <source>
        <dbReference type="Proteomes" id="UP001168146"/>
    </source>
</evidence>
<sequence length="521" mass="58216">MVTFAVLLFAVLIGLFSSIVTGVDAVGLFHRLYKDPLLQLVVSPHDPPECSKPAPDDETWDIRYHLGGNNPWIPKVSGTVDGGIEPPLGCVVDQVHMVASEGMLELYQHIQKANITLKGELAFANDWDFFMSDPSAQLENLVSTGPYAGTLEAFATGVKLRTRYEHLLDQALARNQTSFWASSSKRVVETAGYFGAGFFGLDWKQSASLHVIPETEDRGGDTLTADKTCFKYLHNADEYGRAYGYRKWNKWREVYLPAIVERLSKRNPEITFSQDEVYSMQELCGFELIAMGKSQWCDVFTRGEWEQFEYARDVLHFYRTGPGNPYSGTTGWLWLNATANILLERPAEAGPLFFSLYVPASLTAQHTHTLANSHFSASVHDGDIIPMLTALNLLPPQVPRLPTSDLLTNRSFRTSDLVPMGGRIMLERLACPAPQGCWDKAEYGYPHMRYCEPVGKEEYFVRVNVNDGIVALPGCDGGPGRSCPLGEFAERVTRRGKEVGEFREVCGLPRDAKGRIEFLHQ</sequence>
<evidence type="ECO:0000256" key="3">
    <source>
        <dbReference type="PIRSR" id="PIRSR000894-2"/>
    </source>
</evidence>
<proteinExistence type="predicted"/>